<dbReference type="RefSeq" id="WP_021383440.1">
    <property type="nucleotide sequence ID" value="NZ_LJCL01000008.1"/>
</dbReference>
<reference evidence="1" key="1">
    <citation type="journal article" date="2018" name="Sci. Rep.">
        <title>Novel Clade C-I Clostridium difficile strains escape diagnostic tests, differ in pathogenicity potential and carry toxins on extrachromosomal elements.</title>
        <authorList>
            <person name="Ramirez-Vargas G."/>
            <person name="Lopez-Urena D."/>
            <person name="Badilla A."/>
            <person name="Orozco-Aguilar J."/>
            <person name="Murillo T."/>
            <person name="Rojas P."/>
            <person name="Riedel T."/>
            <person name="Overmann J."/>
            <person name="Gonzalez G."/>
            <person name="Chaves-Olarte E."/>
            <person name="Quesada-Gomez C."/>
            <person name="Rodriguez C."/>
        </authorList>
    </citation>
    <scope>NUCLEOTIDE SEQUENCE</scope>
    <source>
        <strain evidence="1">HSJD-312</strain>
        <plasmid evidence="1">pHSJD-312</plasmid>
    </source>
</reference>
<proteinExistence type="predicted"/>
<accession>A0A386JBT5</accession>
<dbReference type="Gene3D" id="3.90.1720.10">
    <property type="entry name" value="endopeptidase domain like (from Nostoc punctiforme)"/>
    <property type="match status" value="1"/>
</dbReference>
<dbReference type="EMBL" id="MG973074">
    <property type="protein sequence ID" value="AYD68647.1"/>
    <property type="molecule type" value="Genomic_DNA"/>
</dbReference>
<geneLocation type="plasmid" evidence="1">
    <name>pHSJD-312</name>
</geneLocation>
<dbReference type="GO" id="GO:0016787">
    <property type="term" value="F:hydrolase activity"/>
    <property type="evidence" value="ECO:0007669"/>
    <property type="project" value="UniProtKB-KW"/>
</dbReference>
<protein>
    <submittedName>
        <fullName evidence="1">Cell wall-associated hydrolase-like protein</fullName>
    </submittedName>
</protein>
<sequence precursor="true">MKIKNYVSGVLVLGLILINSSMLLFANEVQHNESQSDEAIIQKQLDGFKEIDQELHKNGIQSTDKDPNLTKATSGTYPTRIGAILVTKDGSSGKLIGHAGIVHTAKTTVESFSDGGVKVYNNNWRDRYNTIYGLGVGSTTANQDKTAATWAYNKRNSPYNWIFEQPELTNAFYCSQLVYKAYKSTTGVNLNYGGGAVFPYDLVRSGETYTSYTKGV</sequence>
<dbReference type="Pfam" id="PF05708">
    <property type="entry name" value="Peptidase_C92"/>
    <property type="match status" value="1"/>
</dbReference>
<keyword evidence="1" id="KW-0614">Plasmid</keyword>
<dbReference type="InterPro" id="IPR024453">
    <property type="entry name" value="Peptidase_C92"/>
</dbReference>
<gene>
    <name evidence="1" type="ORF">pHSJD-312_00024</name>
</gene>
<evidence type="ECO:0000313" key="1">
    <source>
        <dbReference type="EMBL" id="AYD68647.1"/>
    </source>
</evidence>
<dbReference type="InterPro" id="IPR038765">
    <property type="entry name" value="Papain-like_cys_pep_sf"/>
</dbReference>
<dbReference type="AlphaFoldDB" id="A0A386JBT5"/>
<keyword evidence="1" id="KW-0378">Hydrolase</keyword>
<name>A0A386JBT5_CLODI</name>
<organism evidence="1">
    <name type="scientific">Clostridioides difficile</name>
    <name type="common">Peptoclostridium difficile</name>
    <dbReference type="NCBI Taxonomy" id="1496"/>
    <lineage>
        <taxon>Bacteria</taxon>
        <taxon>Bacillati</taxon>
        <taxon>Bacillota</taxon>
        <taxon>Clostridia</taxon>
        <taxon>Peptostreptococcales</taxon>
        <taxon>Peptostreptococcaceae</taxon>
        <taxon>Clostridioides</taxon>
    </lineage>
</organism>
<dbReference type="SUPFAM" id="SSF54001">
    <property type="entry name" value="Cysteine proteinases"/>
    <property type="match status" value="1"/>
</dbReference>